<evidence type="ECO:0000256" key="3">
    <source>
        <dbReference type="ARBA" id="ARBA00022514"/>
    </source>
</evidence>
<evidence type="ECO:0000256" key="4">
    <source>
        <dbReference type="ARBA" id="ARBA00023136"/>
    </source>
</evidence>
<evidence type="ECO:0000256" key="5">
    <source>
        <dbReference type="SAM" id="MobiDB-lite"/>
    </source>
</evidence>
<keyword evidence="3" id="KW-0202">Cytokine</keyword>
<dbReference type="GO" id="GO:0006955">
    <property type="term" value="P:immune response"/>
    <property type="evidence" value="ECO:0007669"/>
    <property type="project" value="InterPro"/>
</dbReference>
<dbReference type="PROSITE" id="PS50049">
    <property type="entry name" value="THD_2"/>
    <property type="match status" value="1"/>
</dbReference>
<dbReference type="GO" id="GO:0005615">
    <property type="term" value="C:extracellular space"/>
    <property type="evidence" value="ECO:0007669"/>
    <property type="project" value="UniProtKB-KW"/>
</dbReference>
<name>A0AAV4G2F4_9GAST</name>
<feature type="transmembrane region" description="Helical" evidence="6">
    <location>
        <begin position="42"/>
        <end position="62"/>
    </location>
</feature>
<evidence type="ECO:0000313" key="8">
    <source>
        <dbReference type="EMBL" id="GFR78861.1"/>
    </source>
</evidence>
<evidence type="ECO:0000256" key="6">
    <source>
        <dbReference type="SAM" id="Phobius"/>
    </source>
</evidence>
<keyword evidence="9" id="KW-1185">Reference proteome</keyword>
<keyword evidence="4 6" id="KW-0472">Membrane</keyword>
<comment type="subcellular location">
    <subcellularLocation>
        <location evidence="1">Membrane</location>
    </subcellularLocation>
</comment>
<dbReference type="PANTHER" id="PTHR11471:SF13">
    <property type="entry name" value="TNF FAMILY PROFILE DOMAIN-CONTAINING PROTEIN"/>
    <property type="match status" value="1"/>
</dbReference>
<evidence type="ECO:0000256" key="1">
    <source>
        <dbReference type="ARBA" id="ARBA00004370"/>
    </source>
</evidence>
<dbReference type="Proteomes" id="UP000762676">
    <property type="component" value="Unassembled WGS sequence"/>
</dbReference>
<keyword evidence="6" id="KW-0812">Transmembrane</keyword>
<gene>
    <name evidence="8" type="ORF">ElyMa_005860000</name>
</gene>
<dbReference type="SUPFAM" id="SSF49842">
    <property type="entry name" value="TNF-like"/>
    <property type="match status" value="1"/>
</dbReference>
<dbReference type="AlphaFoldDB" id="A0AAV4G2F4"/>
<comment type="similarity">
    <text evidence="2">Belongs to the tumor necrosis factor family.</text>
</comment>
<dbReference type="GO" id="GO:0005125">
    <property type="term" value="F:cytokine activity"/>
    <property type="evidence" value="ECO:0007669"/>
    <property type="project" value="UniProtKB-KW"/>
</dbReference>
<proteinExistence type="inferred from homology"/>
<protein>
    <recommendedName>
        <fullName evidence="7">THD domain-containing protein</fullName>
    </recommendedName>
</protein>
<dbReference type="InterPro" id="IPR008983">
    <property type="entry name" value="Tumour_necrosis_fac-like_dom"/>
</dbReference>
<evidence type="ECO:0000259" key="7">
    <source>
        <dbReference type="PROSITE" id="PS50049"/>
    </source>
</evidence>
<dbReference type="EMBL" id="BMAT01011778">
    <property type="protein sequence ID" value="GFR78861.1"/>
    <property type="molecule type" value="Genomic_DNA"/>
</dbReference>
<dbReference type="Pfam" id="PF00229">
    <property type="entry name" value="TNF"/>
    <property type="match status" value="1"/>
</dbReference>
<dbReference type="Gene3D" id="2.60.120.40">
    <property type="match status" value="1"/>
</dbReference>
<dbReference type="InterPro" id="IPR006052">
    <property type="entry name" value="TNF_dom"/>
</dbReference>
<evidence type="ECO:0000256" key="2">
    <source>
        <dbReference type="ARBA" id="ARBA00008670"/>
    </source>
</evidence>
<dbReference type="PANTHER" id="PTHR11471">
    <property type="entry name" value="TUMOR NECROSIS FACTOR FAMILY MEMBER"/>
    <property type="match status" value="1"/>
</dbReference>
<dbReference type="GO" id="GO:0005164">
    <property type="term" value="F:tumor necrosis factor receptor binding"/>
    <property type="evidence" value="ECO:0007669"/>
    <property type="project" value="InterPro"/>
</dbReference>
<organism evidence="8 9">
    <name type="scientific">Elysia marginata</name>
    <dbReference type="NCBI Taxonomy" id="1093978"/>
    <lineage>
        <taxon>Eukaryota</taxon>
        <taxon>Metazoa</taxon>
        <taxon>Spiralia</taxon>
        <taxon>Lophotrochozoa</taxon>
        <taxon>Mollusca</taxon>
        <taxon>Gastropoda</taxon>
        <taxon>Heterobranchia</taxon>
        <taxon>Euthyneura</taxon>
        <taxon>Panpulmonata</taxon>
        <taxon>Sacoglossa</taxon>
        <taxon>Placobranchoidea</taxon>
        <taxon>Plakobranchidae</taxon>
        <taxon>Elysia</taxon>
    </lineage>
</organism>
<feature type="region of interest" description="Disordered" evidence="5">
    <location>
        <begin position="1"/>
        <end position="33"/>
    </location>
</feature>
<feature type="compositionally biased region" description="Basic and acidic residues" evidence="5">
    <location>
        <begin position="12"/>
        <end position="23"/>
    </location>
</feature>
<keyword evidence="6" id="KW-1133">Transmembrane helix</keyword>
<reference evidence="8 9" key="1">
    <citation type="journal article" date="2021" name="Elife">
        <title>Chloroplast acquisition without the gene transfer in kleptoplastic sea slugs, Plakobranchus ocellatus.</title>
        <authorList>
            <person name="Maeda T."/>
            <person name="Takahashi S."/>
            <person name="Yoshida T."/>
            <person name="Shimamura S."/>
            <person name="Takaki Y."/>
            <person name="Nagai Y."/>
            <person name="Toyoda A."/>
            <person name="Suzuki Y."/>
            <person name="Arimoto A."/>
            <person name="Ishii H."/>
            <person name="Satoh N."/>
            <person name="Nishiyama T."/>
            <person name="Hasebe M."/>
            <person name="Maruyama T."/>
            <person name="Minagawa J."/>
            <person name="Obokata J."/>
            <person name="Shigenobu S."/>
        </authorList>
    </citation>
    <scope>NUCLEOTIDE SEQUENCE [LARGE SCALE GENOMIC DNA]</scope>
</reference>
<accession>A0AAV4G2F4</accession>
<sequence>MSSKQSASNEPLFDHRVDTEAGHGVDQPARQNTQKRVGNWEAVVLSGTALLLVMALGAYLVLFELPGMRQREPVIIQQIHQEENQTPFACIPCEKLLRSNATGDVFNDPLLRKLDIQIDHGRLNCCAYTGEQKTALFESIVRLQDPARQPVPSSNVSGFRFSPASAHMRLYPERKTHDAGYSAQLMELNPSNLRYGLEHYRNVTVTRHGLQVTFGGLYYIYSSVQFKPQSQRPCYEFKYKTFVAYVERISKRLHGLIPLLKSIHSCCDGCADRQETKYTGGVFPLEPGDVIRVSVYGQNLVEFTPETSYVGLAMLGGP</sequence>
<dbReference type="GO" id="GO:0016020">
    <property type="term" value="C:membrane"/>
    <property type="evidence" value="ECO:0007669"/>
    <property type="project" value="UniProtKB-SubCell"/>
</dbReference>
<comment type="caution">
    <text evidence="8">The sequence shown here is derived from an EMBL/GenBank/DDBJ whole genome shotgun (WGS) entry which is preliminary data.</text>
</comment>
<evidence type="ECO:0000313" key="9">
    <source>
        <dbReference type="Proteomes" id="UP000762676"/>
    </source>
</evidence>
<feature type="domain" description="THD" evidence="7">
    <location>
        <begin position="164"/>
        <end position="315"/>
    </location>
</feature>